<dbReference type="AlphaFoldDB" id="A0A2S6G1D1"/>
<reference evidence="2 3" key="1">
    <citation type="submission" date="2018-02" db="EMBL/GenBank/DDBJ databases">
        <title>Genomic Encyclopedia of Archaeal and Bacterial Type Strains, Phase II (KMG-II): from individual species to whole genera.</title>
        <authorList>
            <person name="Goeker M."/>
        </authorList>
    </citation>
    <scope>NUCLEOTIDE SEQUENCE [LARGE SCALE GENOMIC DNA]</scope>
    <source>
        <strain evidence="2 3">DSM 15099</strain>
    </source>
</reference>
<gene>
    <name evidence="2" type="ORF">BD821_101351</name>
</gene>
<keyword evidence="1" id="KW-0472">Membrane</keyword>
<evidence type="ECO:0000313" key="3">
    <source>
        <dbReference type="Proteomes" id="UP000239863"/>
    </source>
</evidence>
<accession>A0A2S6G1D1</accession>
<organism evidence="2 3">
    <name type="scientific">Clostridium algidicarnis DSM 15099</name>
    <dbReference type="NCBI Taxonomy" id="1121295"/>
    <lineage>
        <taxon>Bacteria</taxon>
        <taxon>Bacillati</taxon>
        <taxon>Bacillota</taxon>
        <taxon>Clostridia</taxon>
        <taxon>Eubacteriales</taxon>
        <taxon>Clostridiaceae</taxon>
        <taxon>Clostridium</taxon>
    </lineage>
</organism>
<keyword evidence="1" id="KW-1133">Transmembrane helix</keyword>
<dbReference type="InterPro" id="IPR014226">
    <property type="entry name" value="Spore_IM_YlbJ"/>
</dbReference>
<feature type="transmembrane region" description="Helical" evidence="1">
    <location>
        <begin position="367"/>
        <end position="384"/>
    </location>
</feature>
<sequence length="391" mass="43580">MKFLLFITIVLIIILLFYLLKYNKVNILMTIILTYFIINFILNPTLCIDASINGAKLFFTSLFPSLFPFIIITNILVAYDGVNIYSTFLGPLISRPLGLPKEASFALIISILCGYPLGAKYSCELYDLGNINSSELSKLISIASNSSPLFLIGSVGTSMLGNTRAGYLLLFSNYLSCVFMAIILKHKYKEPVSKLKVKTIKASKNNNLGMVLKSSIENAIATTLNIGSYVVIFSVILAIIKNNVVFNIVLNKIYMESSLPKNALSGIILGLIEVTNGCYLLSKGNINYVLSLCFISFLCAFSGLAIIAQIHSFTHKYKEISIIKYVIRKVIQGVISFIITLVSLLFLNDRTLFTFSNKTPLTISFKSYIPILLLLFIYFAHYFSKKLFDVS</sequence>
<dbReference type="RefSeq" id="WP_169993894.1">
    <property type="nucleotide sequence ID" value="NZ_PTIS01000001.1"/>
</dbReference>
<dbReference type="NCBIfam" id="TIGR02871">
    <property type="entry name" value="spore_ylbJ"/>
    <property type="match status" value="1"/>
</dbReference>
<comment type="caution">
    <text evidence="2">The sequence shown here is derived from an EMBL/GenBank/DDBJ whole genome shotgun (WGS) entry which is preliminary data.</text>
</comment>
<feature type="transmembrane region" description="Helical" evidence="1">
    <location>
        <begin position="330"/>
        <end position="347"/>
    </location>
</feature>
<feature type="transmembrane region" description="Helical" evidence="1">
    <location>
        <begin position="27"/>
        <end position="46"/>
    </location>
</feature>
<dbReference type="EMBL" id="PTIS01000001">
    <property type="protein sequence ID" value="PPK49686.1"/>
    <property type="molecule type" value="Genomic_DNA"/>
</dbReference>
<dbReference type="STRING" id="37659.GCA_000703125_02600"/>
<name>A0A2S6G1D1_9CLOT</name>
<keyword evidence="1" id="KW-0812">Transmembrane</keyword>
<feature type="transmembrane region" description="Helical" evidence="1">
    <location>
        <begin position="58"/>
        <end position="79"/>
    </location>
</feature>
<dbReference type="Proteomes" id="UP000239863">
    <property type="component" value="Unassembled WGS sequence"/>
</dbReference>
<feature type="transmembrane region" description="Helical" evidence="1">
    <location>
        <begin position="5"/>
        <end position="21"/>
    </location>
</feature>
<feature type="transmembrane region" description="Helical" evidence="1">
    <location>
        <begin position="165"/>
        <end position="184"/>
    </location>
</feature>
<protein>
    <submittedName>
        <fullName evidence="2">Sporulation integral membrane protein YlbJ</fullName>
    </submittedName>
</protein>
<feature type="transmembrane region" description="Helical" evidence="1">
    <location>
        <begin position="288"/>
        <end position="310"/>
    </location>
</feature>
<proteinExistence type="predicted"/>
<evidence type="ECO:0000256" key="1">
    <source>
        <dbReference type="SAM" id="Phobius"/>
    </source>
</evidence>
<evidence type="ECO:0000313" key="2">
    <source>
        <dbReference type="EMBL" id="PPK49686.1"/>
    </source>
</evidence>